<feature type="region of interest" description="Disordered" evidence="1">
    <location>
        <begin position="29"/>
        <end position="49"/>
    </location>
</feature>
<reference evidence="2 3" key="2">
    <citation type="submission" date="2008-10" db="EMBL/GenBank/DDBJ databases">
        <authorList>
            <person name="Fulton L."/>
            <person name="Clifton S."/>
            <person name="Fulton B."/>
            <person name="Xu J."/>
            <person name="Minx P."/>
            <person name="Pepin K.H."/>
            <person name="Johnson M."/>
            <person name="Thiruvilangam P."/>
            <person name="Bhonagiri V."/>
            <person name="Nash W.E."/>
            <person name="Mardis E.R."/>
            <person name="Wilson R.K."/>
        </authorList>
    </citation>
    <scope>NUCLEOTIDE SEQUENCE [LARGE SCALE GENOMIC DNA]</scope>
    <source>
        <strain evidence="2 3">DSM 13279</strain>
    </source>
</reference>
<feature type="compositionally biased region" description="Basic and acidic residues" evidence="1">
    <location>
        <begin position="39"/>
        <end position="49"/>
    </location>
</feature>
<dbReference type="HOGENOM" id="CLU_1479666_0_0_11"/>
<dbReference type="Gene3D" id="3.40.30.10">
    <property type="entry name" value="Glutaredoxin"/>
    <property type="match status" value="1"/>
</dbReference>
<dbReference type="AlphaFoldDB" id="B6GEA9"/>
<name>B6GEA9_9ACTN</name>
<dbReference type="InterPro" id="IPR036249">
    <property type="entry name" value="Thioredoxin-like_sf"/>
</dbReference>
<comment type="caution">
    <text evidence="2">The sequence shown here is derived from an EMBL/GenBank/DDBJ whole genome shotgun (WGS) entry which is preliminary data.</text>
</comment>
<keyword evidence="3" id="KW-1185">Reference proteome</keyword>
<dbReference type="GeneID" id="98001655"/>
<protein>
    <submittedName>
        <fullName evidence="2">Putative bacteriocin transport accessory protein</fullName>
    </submittedName>
</protein>
<sequence length="182" mass="20548">MKSSIVTIRFIIVLVAGIVLATAVHGCETEEPPMPSNEHSMEKQESKRQNEQTLKMELIGYEHAVNSFSVVQENELENYAESHEETYTFIGRNTCQWCRSMIVPLKACFEEEGIDAFYVDSTASETNQKLSDFRNRYDIDTVPAVLYIDREGNGSKLPIDPTSKDIEMEIKEAVASTRSDAV</sequence>
<accession>B6GEA9</accession>
<dbReference type="InterPro" id="IPR046698">
    <property type="entry name" value="PedC-like"/>
</dbReference>
<organism evidence="2 3">
    <name type="scientific">Collinsella stercoris DSM 13279</name>
    <dbReference type="NCBI Taxonomy" id="445975"/>
    <lineage>
        <taxon>Bacteria</taxon>
        <taxon>Bacillati</taxon>
        <taxon>Actinomycetota</taxon>
        <taxon>Coriobacteriia</taxon>
        <taxon>Coriobacteriales</taxon>
        <taxon>Coriobacteriaceae</taxon>
        <taxon>Collinsella</taxon>
    </lineage>
</organism>
<dbReference type="EMBL" id="ABXJ01000147">
    <property type="protein sequence ID" value="EEA89382.1"/>
    <property type="molecule type" value="Genomic_DNA"/>
</dbReference>
<dbReference type="SUPFAM" id="SSF52833">
    <property type="entry name" value="Thioredoxin-like"/>
    <property type="match status" value="1"/>
</dbReference>
<dbReference type="Proteomes" id="UP000003560">
    <property type="component" value="Unassembled WGS sequence"/>
</dbReference>
<dbReference type="STRING" id="445975.COLSTE_02446"/>
<evidence type="ECO:0000256" key="1">
    <source>
        <dbReference type="SAM" id="MobiDB-lite"/>
    </source>
</evidence>
<reference evidence="2 3" key="1">
    <citation type="submission" date="2008-10" db="EMBL/GenBank/DDBJ databases">
        <title>Draft genome sequence of Collinsella stercoris (DSM 13279).</title>
        <authorList>
            <person name="Sudarsanam P."/>
            <person name="Ley R."/>
            <person name="Guruge J."/>
            <person name="Turnbaugh P.J."/>
            <person name="Mahowald M."/>
            <person name="Liep D."/>
            <person name="Gordon J."/>
        </authorList>
    </citation>
    <scope>NUCLEOTIDE SEQUENCE [LARGE SCALE GENOMIC DNA]</scope>
    <source>
        <strain evidence="2 3">DSM 13279</strain>
    </source>
</reference>
<dbReference type="Pfam" id="PF20207">
    <property type="entry name" value="DUF6568"/>
    <property type="match status" value="1"/>
</dbReference>
<dbReference type="RefSeq" id="WP_006722068.1">
    <property type="nucleotide sequence ID" value="NZ_CP085935.1"/>
</dbReference>
<dbReference type="eggNOG" id="COG0526">
    <property type="taxonomic scope" value="Bacteria"/>
</dbReference>
<evidence type="ECO:0000313" key="3">
    <source>
        <dbReference type="Proteomes" id="UP000003560"/>
    </source>
</evidence>
<proteinExistence type="predicted"/>
<evidence type="ECO:0000313" key="2">
    <source>
        <dbReference type="EMBL" id="EEA89382.1"/>
    </source>
</evidence>
<gene>
    <name evidence="2" type="ORF">COLSTE_02446</name>
</gene>
<dbReference type="OrthoDB" id="8606865at2"/>